<dbReference type="AlphaFoldDB" id="A0A8H8Z1K1"/>
<evidence type="ECO:0000313" key="2">
    <source>
        <dbReference type="Proteomes" id="UP000601736"/>
    </source>
</evidence>
<accession>A0A8H8Z1K1</accession>
<reference evidence="1" key="1">
    <citation type="submission" date="2021-02" db="EMBL/GenBank/DDBJ databases">
        <authorList>
            <person name="Han P."/>
        </authorList>
    </citation>
    <scope>NUCLEOTIDE SEQUENCE</scope>
    <source>
        <strain evidence="1">Nitrosomonas nitrosa 18-3D</strain>
    </source>
</reference>
<organism evidence="1 2">
    <name type="scientific">Nitrosomonas nitrosa</name>
    <dbReference type="NCBI Taxonomy" id="52442"/>
    <lineage>
        <taxon>Bacteria</taxon>
        <taxon>Pseudomonadati</taxon>
        <taxon>Pseudomonadota</taxon>
        <taxon>Betaproteobacteria</taxon>
        <taxon>Nitrosomonadales</taxon>
        <taxon>Nitrosomonadaceae</taxon>
        <taxon>Nitrosomonas</taxon>
    </lineage>
</organism>
<dbReference type="EMBL" id="CAJNAP010000052">
    <property type="protein sequence ID" value="CAE6516455.1"/>
    <property type="molecule type" value="Genomic_DNA"/>
</dbReference>
<name>A0A8H8Z1K1_9PROT</name>
<protein>
    <submittedName>
        <fullName evidence="1">Uncharacterized protein</fullName>
    </submittedName>
</protein>
<sequence>MLVAIAVCITFFEKIKRQIAQLLASIRFFDSARYPYNGLIYRNLIGKICCFHYVQSVIEA</sequence>
<comment type="caution">
    <text evidence="1">The sequence shown here is derived from an EMBL/GenBank/DDBJ whole genome shotgun (WGS) entry which is preliminary data.</text>
</comment>
<evidence type="ECO:0000313" key="1">
    <source>
        <dbReference type="EMBL" id="CAE6516455.1"/>
    </source>
</evidence>
<proteinExistence type="predicted"/>
<gene>
    <name evidence="1" type="ORF">NMYAN_60086</name>
</gene>
<dbReference type="Proteomes" id="UP000601736">
    <property type="component" value="Unassembled WGS sequence"/>
</dbReference>